<dbReference type="Pfam" id="PF11660">
    <property type="entry name" value="DUF3262"/>
    <property type="match status" value="1"/>
</dbReference>
<evidence type="ECO:0000313" key="3">
    <source>
        <dbReference type="Proteomes" id="UP000245216"/>
    </source>
</evidence>
<accession>A0A2U2BQ34</accession>
<evidence type="ECO:0000313" key="2">
    <source>
        <dbReference type="EMBL" id="PWE16105.1"/>
    </source>
</evidence>
<dbReference type="EMBL" id="QEXO01000001">
    <property type="protein sequence ID" value="PWE16105.1"/>
    <property type="molecule type" value="Genomic_DNA"/>
</dbReference>
<dbReference type="STRING" id="511.UZ73_18900"/>
<reference evidence="2 3" key="1">
    <citation type="submission" date="2018-05" db="EMBL/GenBank/DDBJ databases">
        <title>Genome Sequence of an Efficient Indole-Degrading Bacterium, Alcaligenes sp.YBY.</title>
        <authorList>
            <person name="Yang B."/>
        </authorList>
    </citation>
    <scope>NUCLEOTIDE SEQUENCE [LARGE SCALE GENOMIC DNA]</scope>
    <source>
        <strain evidence="2 3">YBY</strain>
    </source>
</reference>
<gene>
    <name evidence="2" type="ORF">DF183_05110</name>
</gene>
<name>A0A2U2BQ34_ALCFA</name>
<feature type="transmembrane region" description="Helical" evidence="1">
    <location>
        <begin position="89"/>
        <end position="108"/>
    </location>
</feature>
<dbReference type="InterPro" id="IPR021676">
    <property type="entry name" value="DUF3262"/>
</dbReference>
<sequence length="109" mass="11746">MPLCSRARSSHCEATTANDAASGDLLMGMNNAQMGSSMREAFAAGSGVDPNAMKIVLTVITVAAVALFFAWLVMAALENYRENQLKQEEVVWACVKLVVLLSLILWVLV</sequence>
<keyword evidence="1" id="KW-1133">Transmembrane helix</keyword>
<keyword evidence="1" id="KW-0812">Transmembrane</keyword>
<reference evidence="2 3" key="2">
    <citation type="submission" date="2018-05" db="EMBL/GenBank/DDBJ databases">
        <authorList>
            <person name="Lanie J.A."/>
            <person name="Ng W.-L."/>
            <person name="Kazmierczak K.M."/>
            <person name="Andrzejewski T.M."/>
            <person name="Davidsen T.M."/>
            <person name="Wayne K.J."/>
            <person name="Tettelin H."/>
            <person name="Glass J.I."/>
            <person name="Rusch D."/>
            <person name="Podicherti R."/>
            <person name="Tsui H.-C.T."/>
            <person name="Winkler M.E."/>
        </authorList>
    </citation>
    <scope>NUCLEOTIDE SEQUENCE [LARGE SCALE GENOMIC DNA]</scope>
    <source>
        <strain evidence="2 3">YBY</strain>
    </source>
</reference>
<dbReference type="AlphaFoldDB" id="A0A2U2BQ34"/>
<keyword evidence="1" id="KW-0472">Membrane</keyword>
<proteinExistence type="predicted"/>
<dbReference type="Proteomes" id="UP000245216">
    <property type="component" value="Unassembled WGS sequence"/>
</dbReference>
<protein>
    <recommendedName>
        <fullName evidence="4">TIGR03758 family integrating conjugative element protein</fullName>
    </recommendedName>
</protein>
<evidence type="ECO:0000256" key="1">
    <source>
        <dbReference type="SAM" id="Phobius"/>
    </source>
</evidence>
<organism evidence="2 3">
    <name type="scientific">Alcaligenes faecalis</name>
    <dbReference type="NCBI Taxonomy" id="511"/>
    <lineage>
        <taxon>Bacteria</taxon>
        <taxon>Pseudomonadati</taxon>
        <taxon>Pseudomonadota</taxon>
        <taxon>Betaproteobacteria</taxon>
        <taxon>Burkholderiales</taxon>
        <taxon>Alcaligenaceae</taxon>
        <taxon>Alcaligenes</taxon>
    </lineage>
</organism>
<comment type="caution">
    <text evidence="2">The sequence shown here is derived from an EMBL/GenBank/DDBJ whole genome shotgun (WGS) entry which is preliminary data.</text>
</comment>
<feature type="transmembrane region" description="Helical" evidence="1">
    <location>
        <begin position="55"/>
        <end position="77"/>
    </location>
</feature>
<evidence type="ECO:0008006" key="4">
    <source>
        <dbReference type="Google" id="ProtNLM"/>
    </source>
</evidence>